<dbReference type="GO" id="GO:1990518">
    <property type="term" value="F:single-stranded 3'-5' DNA helicase activity"/>
    <property type="evidence" value="ECO:0007669"/>
    <property type="project" value="TreeGrafter"/>
</dbReference>
<dbReference type="GO" id="GO:0042555">
    <property type="term" value="C:MCM complex"/>
    <property type="evidence" value="ECO:0007669"/>
    <property type="project" value="TreeGrafter"/>
</dbReference>
<evidence type="ECO:0000256" key="2">
    <source>
        <dbReference type="SAM" id="MobiDB-lite"/>
    </source>
</evidence>
<name>A0AAW0LZE7_QUESU</name>
<dbReference type="PANTHER" id="PTHR11630:SF43">
    <property type="entry name" value="DNA REPLICATION LICENSING FACTOR MCM6"/>
    <property type="match status" value="1"/>
</dbReference>
<reference evidence="4 5" key="1">
    <citation type="journal article" date="2018" name="Sci. Data">
        <title>The draft genome sequence of cork oak.</title>
        <authorList>
            <person name="Ramos A.M."/>
            <person name="Usie A."/>
            <person name="Barbosa P."/>
            <person name="Barros P.M."/>
            <person name="Capote T."/>
            <person name="Chaves I."/>
            <person name="Simoes F."/>
            <person name="Abreu I."/>
            <person name="Carrasquinho I."/>
            <person name="Faro C."/>
            <person name="Guimaraes J.B."/>
            <person name="Mendonca D."/>
            <person name="Nobrega F."/>
            <person name="Rodrigues L."/>
            <person name="Saibo N.J.M."/>
            <person name="Varela M.C."/>
            <person name="Egas C."/>
            <person name="Matos J."/>
            <person name="Miguel C.M."/>
            <person name="Oliveira M.M."/>
            <person name="Ricardo C.P."/>
            <person name="Goncalves S."/>
        </authorList>
    </citation>
    <scope>NUCLEOTIDE SEQUENCE [LARGE SCALE GENOMIC DNA]</scope>
    <source>
        <strain evidence="5">cv. HL8</strain>
    </source>
</reference>
<dbReference type="GO" id="GO:1902969">
    <property type="term" value="P:mitotic DNA replication"/>
    <property type="evidence" value="ECO:0007669"/>
    <property type="project" value="TreeGrafter"/>
</dbReference>
<dbReference type="GO" id="GO:0005634">
    <property type="term" value="C:nucleus"/>
    <property type="evidence" value="ECO:0007669"/>
    <property type="project" value="TreeGrafter"/>
</dbReference>
<proteinExistence type="predicted"/>
<dbReference type="Pfam" id="PF17855">
    <property type="entry name" value="MCM_lid"/>
    <property type="match status" value="1"/>
</dbReference>
<evidence type="ECO:0000259" key="3">
    <source>
        <dbReference type="Pfam" id="PF17855"/>
    </source>
</evidence>
<dbReference type="GO" id="GO:0005524">
    <property type="term" value="F:ATP binding"/>
    <property type="evidence" value="ECO:0007669"/>
    <property type="project" value="InterPro"/>
</dbReference>
<dbReference type="Gene3D" id="3.40.50.300">
    <property type="entry name" value="P-loop containing nucleotide triphosphate hydrolases"/>
    <property type="match status" value="1"/>
</dbReference>
<dbReference type="EC" id="3.6.4.12" evidence="1"/>
<protein>
    <recommendedName>
        <fullName evidence="1">DNA helicase</fullName>
        <ecNumber evidence="1">3.6.4.12</ecNumber>
    </recommendedName>
</protein>
<dbReference type="AlphaFoldDB" id="A0AAW0LZE7"/>
<organism evidence="4 5">
    <name type="scientific">Quercus suber</name>
    <name type="common">Cork oak</name>
    <dbReference type="NCBI Taxonomy" id="58331"/>
    <lineage>
        <taxon>Eukaryota</taxon>
        <taxon>Viridiplantae</taxon>
        <taxon>Streptophyta</taxon>
        <taxon>Embryophyta</taxon>
        <taxon>Tracheophyta</taxon>
        <taxon>Spermatophyta</taxon>
        <taxon>Magnoliopsida</taxon>
        <taxon>eudicotyledons</taxon>
        <taxon>Gunneridae</taxon>
        <taxon>Pentapetalae</taxon>
        <taxon>rosids</taxon>
        <taxon>fabids</taxon>
        <taxon>Fagales</taxon>
        <taxon>Fagaceae</taxon>
        <taxon>Quercus</taxon>
    </lineage>
</organism>
<feature type="region of interest" description="Disordered" evidence="2">
    <location>
        <begin position="145"/>
        <end position="183"/>
    </location>
</feature>
<evidence type="ECO:0000313" key="5">
    <source>
        <dbReference type="Proteomes" id="UP000237347"/>
    </source>
</evidence>
<dbReference type="SUPFAM" id="SSF52540">
    <property type="entry name" value="P-loop containing nucleoside triphosphate hydrolases"/>
    <property type="match status" value="1"/>
</dbReference>
<evidence type="ECO:0000313" key="4">
    <source>
        <dbReference type="EMBL" id="KAK7856169.1"/>
    </source>
</evidence>
<evidence type="ECO:0000256" key="1">
    <source>
        <dbReference type="ARBA" id="ARBA00012551"/>
    </source>
</evidence>
<sequence length="188" mass="20888">MIDDPNDQTDYHIAHHIVRVHQKREDALVPAFTTAELKRYIAYAKTLKPKLTSEARKLLVDSYVALRRGDTAPGSRVAYRMTVRQLEALIRLSEAIARSHLETQIHPRHVNVAVKLLKKSIIRQENNENIVESGEIDLSEFQDEIRDDGNVGGDGNDGTGQDDAQPSNSTAEPASGDVGEITLPMLLI</sequence>
<dbReference type="PANTHER" id="PTHR11630">
    <property type="entry name" value="DNA REPLICATION LICENSING FACTOR MCM FAMILY MEMBER"/>
    <property type="match status" value="1"/>
</dbReference>
<dbReference type="Proteomes" id="UP000237347">
    <property type="component" value="Unassembled WGS sequence"/>
</dbReference>
<dbReference type="EMBL" id="PKMF04000039">
    <property type="protein sequence ID" value="KAK7856169.1"/>
    <property type="molecule type" value="Genomic_DNA"/>
</dbReference>
<dbReference type="InterPro" id="IPR041562">
    <property type="entry name" value="MCM_lid"/>
</dbReference>
<comment type="caution">
    <text evidence="4">The sequence shown here is derived from an EMBL/GenBank/DDBJ whole genome shotgun (WGS) entry which is preliminary data.</text>
</comment>
<gene>
    <name evidence="4" type="primary">MCM6_1</name>
    <name evidence="4" type="ORF">CFP56_024957</name>
</gene>
<accession>A0AAW0LZE7</accession>
<dbReference type="InterPro" id="IPR031327">
    <property type="entry name" value="MCM"/>
</dbReference>
<dbReference type="GO" id="GO:0000727">
    <property type="term" value="P:double-strand break repair via break-induced replication"/>
    <property type="evidence" value="ECO:0007669"/>
    <property type="project" value="TreeGrafter"/>
</dbReference>
<dbReference type="InterPro" id="IPR027417">
    <property type="entry name" value="P-loop_NTPase"/>
</dbReference>
<feature type="domain" description="MCM AAA-lid" evidence="3">
    <location>
        <begin position="36"/>
        <end position="121"/>
    </location>
</feature>
<keyword evidence="5" id="KW-1185">Reference proteome</keyword>
<dbReference type="GO" id="GO:0003697">
    <property type="term" value="F:single-stranded DNA binding"/>
    <property type="evidence" value="ECO:0007669"/>
    <property type="project" value="TreeGrafter"/>
</dbReference>